<dbReference type="PANTHER" id="PTHR30255:SF2">
    <property type="entry name" value="SINGLE-STRANDED-DNA-SPECIFIC EXONUCLEASE RECJ"/>
    <property type="match status" value="1"/>
</dbReference>
<organism evidence="3 4">
    <name type="scientific">Candidatus Acidifodinimicrobium mancum</name>
    <dbReference type="NCBI Taxonomy" id="2898728"/>
    <lineage>
        <taxon>Archaea</taxon>
        <taxon>Candidatus Parvarchaeota</taxon>
        <taxon>Candidatus Acidifodinimicrobiaceae</taxon>
        <taxon>Candidatus Acidifodinimicrobium</taxon>
    </lineage>
</organism>
<evidence type="ECO:0000313" key="4">
    <source>
        <dbReference type="Proteomes" id="UP000763484"/>
    </source>
</evidence>
<dbReference type="AlphaFoldDB" id="A0A8T3US91"/>
<feature type="domain" description="DDH" evidence="1">
    <location>
        <begin position="23"/>
        <end position="115"/>
    </location>
</feature>
<dbReference type="Gene3D" id="3.10.310.30">
    <property type="match status" value="1"/>
</dbReference>
<dbReference type="InterPro" id="IPR051673">
    <property type="entry name" value="SSDNA_exonuclease_RecJ"/>
</dbReference>
<dbReference type="Proteomes" id="UP000763484">
    <property type="component" value="Unassembled WGS sequence"/>
</dbReference>
<protein>
    <submittedName>
        <fullName evidence="3">DHH family phosphoesterase</fullName>
    </submittedName>
</protein>
<dbReference type="SUPFAM" id="SSF64182">
    <property type="entry name" value="DHH phosphoesterases"/>
    <property type="match status" value="1"/>
</dbReference>
<evidence type="ECO:0000259" key="2">
    <source>
        <dbReference type="Pfam" id="PF02272"/>
    </source>
</evidence>
<dbReference type="InterPro" id="IPR038763">
    <property type="entry name" value="DHH_sf"/>
</dbReference>
<name>A0A8T3US91_9ARCH</name>
<comment type="caution">
    <text evidence="3">The sequence shown here is derived from an EMBL/GenBank/DDBJ whole genome shotgun (WGS) entry which is preliminary data.</text>
</comment>
<reference evidence="3 4" key="1">
    <citation type="submission" date="2020-09" db="EMBL/GenBank/DDBJ databases">
        <title>Genomic characterization of a novel Parvarchaeota family in acid mine drainage sediments.</title>
        <authorList>
            <person name="Luo Z.-H."/>
        </authorList>
    </citation>
    <scope>NUCLEOTIDE SEQUENCE [LARGE SCALE GENOMIC DNA]</scope>
    <source>
        <strain evidence="3">TL1-5_bins.178</strain>
    </source>
</reference>
<feature type="domain" description="DHHA1" evidence="2">
    <location>
        <begin position="274"/>
        <end position="348"/>
    </location>
</feature>
<sequence>MDENFKIFSEKVEKFIRDNDNFTVLYHMDCDGIVSAVLLKKTIESLGKTVKTFRASNYEDFETLDAFSLSASVIICDMEVKPENLDAFRGKNLCVIDHHRLVGLEKEENILYVNPKHWGDLKYTPCSLLEYRLFERFVSSLDWLATVGLISDSGGKENTDFVRSVASKYNIPLKDDEFLFQNDFGVAADMVNSVIVMQRRKGASVAVKILSKASSLKDVLANEEFIQPYDKMRKQSEKLSRKFEREKVVSGIVEFFENNPSDKAFSSTLITTLSHTKEHYGKIIVFLTDISDDKVRINVRANGVEISIPDVLNKVFMTLEGEGGGHDKAAGATINQKDKERFKSEFARITNEAVTQPS</sequence>
<dbReference type="EMBL" id="JADFAQ010000023">
    <property type="protein sequence ID" value="MBE5728113.1"/>
    <property type="molecule type" value="Genomic_DNA"/>
</dbReference>
<dbReference type="Pfam" id="PF01368">
    <property type="entry name" value="DHH"/>
    <property type="match status" value="1"/>
</dbReference>
<dbReference type="Pfam" id="PF02272">
    <property type="entry name" value="DHHA1"/>
    <property type="match status" value="1"/>
</dbReference>
<dbReference type="InterPro" id="IPR001667">
    <property type="entry name" value="DDH_dom"/>
</dbReference>
<proteinExistence type="predicted"/>
<dbReference type="GO" id="GO:0004527">
    <property type="term" value="F:exonuclease activity"/>
    <property type="evidence" value="ECO:0007669"/>
    <property type="project" value="UniProtKB-KW"/>
</dbReference>
<dbReference type="InterPro" id="IPR003156">
    <property type="entry name" value="DHHA1_dom"/>
</dbReference>
<evidence type="ECO:0000313" key="3">
    <source>
        <dbReference type="EMBL" id="MBE5728113.1"/>
    </source>
</evidence>
<dbReference type="Gene3D" id="3.90.1640.30">
    <property type="match status" value="1"/>
</dbReference>
<dbReference type="PANTHER" id="PTHR30255">
    <property type="entry name" value="SINGLE-STRANDED-DNA-SPECIFIC EXONUCLEASE RECJ"/>
    <property type="match status" value="1"/>
</dbReference>
<dbReference type="GO" id="GO:0003676">
    <property type="term" value="F:nucleic acid binding"/>
    <property type="evidence" value="ECO:0007669"/>
    <property type="project" value="InterPro"/>
</dbReference>
<accession>A0A8T3US91</accession>
<gene>
    <name evidence="3" type="ORF">IHE50_01710</name>
</gene>
<evidence type="ECO:0000259" key="1">
    <source>
        <dbReference type="Pfam" id="PF01368"/>
    </source>
</evidence>